<dbReference type="STRING" id="1121393.SAMN02745216_01854"/>
<feature type="transmembrane region" description="Helical" evidence="7">
    <location>
        <begin position="12"/>
        <end position="34"/>
    </location>
</feature>
<organism evidence="10 11">
    <name type="scientific">Desulfatibacillum alkenivorans DSM 16219</name>
    <dbReference type="NCBI Taxonomy" id="1121393"/>
    <lineage>
        <taxon>Bacteria</taxon>
        <taxon>Pseudomonadati</taxon>
        <taxon>Thermodesulfobacteriota</taxon>
        <taxon>Desulfobacteria</taxon>
        <taxon>Desulfobacterales</taxon>
        <taxon>Desulfatibacillaceae</taxon>
        <taxon>Desulfatibacillum</taxon>
    </lineage>
</organism>
<gene>
    <name evidence="10" type="ORF">SAMN02745216_01854</name>
</gene>
<dbReference type="PANTHER" id="PTHR43731">
    <property type="entry name" value="RHOMBOID PROTEASE"/>
    <property type="match status" value="1"/>
</dbReference>
<feature type="transmembrane region" description="Helical" evidence="7">
    <location>
        <begin position="104"/>
        <end position="124"/>
    </location>
</feature>
<protein>
    <recommendedName>
        <fullName evidence="12">Membrane associated serine protease, rhomboid family</fullName>
    </recommendedName>
</protein>
<keyword evidence="6 7" id="KW-0472">Membrane</keyword>
<evidence type="ECO:0000259" key="9">
    <source>
        <dbReference type="Pfam" id="PF01694"/>
    </source>
</evidence>
<evidence type="ECO:0000256" key="5">
    <source>
        <dbReference type="ARBA" id="ARBA00022989"/>
    </source>
</evidence>
<comment type="subcellular location">
    <subcellularLocation>
        <location evidence="1">Membrane</location>
        <topology evidence="1">Multi-pass membrane protein</topology>
    </subcellularLocation>
</comment>
<dbReference type="Gene3D" id="1.20.1540.10">
    <property type="entry name" value="Rhomboid-like"/>
    <property type="match status" value="1"/>
</dbReference>
<accession>A0A1M6K3P7</accession>
<evidence type="ECO:0000256" key="2">
    <source>
        <dbReference type="ARBA" id="ARBA00009045"/>
    </source>
</evidence>
<dbReference type="Pfam" id="PF01694">
    <property type="entry name" value="Rhomboid"/>
    <property type="match status" value="1"/>
</dbReference>
<dbReference type="InterPro" id="IPR002939">
    <property type="entry name" value="DnaJ_C"/>
</dbReference>
<dbReference type="GO" id="GO:0004252">
    <property type="term" value="F:serine-type endopeptidase activity"/>
    <property type="evidence" value="ECO:0007669"/>
    <property type="project" value="InterPro"/>
</dbReference>
<keyword evidence="5 7" id="KW-1133">Transmembrane helix</keyword>
<dbReference type="SUPFAM" id="SSF49493">
    <property type="entry name" value="HSP40/DnaJ peptide-binding domain"/>
    <property type="match status" value="1"/>
</dbReference>
<feature type="domain" description="Chaperone DnaJ C-terminal" evidence="8">
    <location>
        <begin position="256"/>
        <end position="319"/>
    </location>
</feature>
<dbReference type="GO" id="GO:0006457">
    <property type="term" value="P:protein folding"/>
    <property type="evidence" value="ECO:0007669"/>
    <property type="project" value="InterPro"/>
</dbReference>
<dbReference type="Pfam" id="PF01556">
    <property type="entry name" value="DnaJ_C"/>
    <property type="match status" value="1"/>
</dbReference>
<dbReference type="OrthoDB" id="9813074at2"/>
<reference evidence="11" key="1">
    <citation type="submission" date="2016-11" db="EMBL/GenBank/DDBJ databases">
        <authorList>
            <person name="Varghese N."/>
            <person name="Submissions S."/>
        </authorList>
    </citation>
    <scope>NUCLEOTIDE SEQUENCE [LARGE SCALE GENOMIC DNA]</scope>
    <source>
        <strain evidence="11">DSM 16219</strain>
    </source>
</reference>
<evidence type="ECO:0000256" key="4">
    <source>
        <dbReference type="ARBA" id="ARBA00022801"/>
    </source>
</evidence>
<dbReference type="GO" id="GO:0016020">
    <property type="term" value="C:membrane"/>
    <property type="evidence" value="ECO:0007669"/>
    <property type="project" value="UniProtKB-SubCell"/>
</dbReference>
<dbReference type="PANTHER" id="PTHR43731:SF14">
    <property type="entry name" value="PRESENILIN-ASSOCIATED RHOMBOID-LIKE PROTEIN, MITOCHONDRIAL"/>
    <property type="match status" value="1"/>
</dbReference>
<feature type="transmembrane region" description="Helical" evidence="7">
    <location>
        <begin position="194"/>
        <end position="214"/>
    </location>
</feature>
<keyword evidence="4" id="KW-0378">Hydrolase</keyword>
<dbReference type="AlphaFoldDB" id="A0A1M6K3P7"/>
<evidence type="ECO:0000256" key="7">
    <source>
        <dbReference type="SAM" id="Phobius"/>
    </source>
</evidence>
<dbReference type="Gene3D" id="2.60.260.20">
    <property type="entry name" value="Urease metallochaperone UreE, N-terminal domain"/>
    <property type="match status" value="1"/>
</dbReference>
<dbReference type="Proteomes" id="UP000183994">
    <property type="component" value="Unassembled WGS sequence"/>
</dbReference>
<evidence type="ECO:0000256" key="6">
    <source>
        <dbReference type="ARBA" id="ARBA00023136"/>
    </source>
</evidence>
<feature type="transmembrane region" description="Helical" evidence="7">
    <location>
        <begin position="156"/>
        <end position="182"/>
    </location>
</feature>
<evidence type="ECO:0000256" key="3">
    <source>
        <dbReference type="ARBA" id="ARBA00022692"/>
    </source>
</evidence>
<keyword evidence="3 7" id="KW-0812">Transmembrane</keyword>
<dbReference type="FunFam" id="1.20.1540.10:FF:000027">
    <property type="entry name" value="Rhomboid family intramembrane serine protease"/>
    <property type="match status" value="1"/>
</dbReference>
<keyword evidence="11" id="KW-1185">Reference proteome</keyword>
<dbReference type="InterPro" id="IPR008971">
    <property type="entry name" value="HSP40/DnaJ_pept-bd"/>
</dbReference>
<dbReference type="InterPro" id="IPR050925">
    <property type="entry name" value="Rhomboid_protease_S54"/>
</dbReference>
<evidence type="ECO:0000256" key="1">
    <source>
        <dbReference type="ARBA" id="ARBA00004141"/>
    </source>
</evidence>
<feature type="domain" description="Peptidase S54 rhomboid" evidence="9">
    <location>
        <begin position="69"/>
        <end position="214"/>
    </location>
</feature>
<feature type="transmembrane region" description="Helical" evidence="7">
    <location>
        <begin position="67"/>
        <end position="92"/>
    </location>
</feature>
<dbReference type="GO" id="GO:0051082">
    <property type="term" value="F:unfolded protein binding"/>
    <property type="evidence" value="ECO:0007669"/>
    <property type="project" value="InterPro"/>
</dbReference>
<dbReference type="InterPro" id="IPR022764">
    <property type="entry name" value="Peptidase_S54_rhomboid_dom"/>
</dbReference>
<evidence type="ECO:0000313" key="11">
    <source>
        <dbReference type="Proteomes" id="UP000183994"/>
    </source>
</evidence>
<feature type="transmembrane region" description="Helical" evidence="7">
    <location>
        <begin position="130"/>
        <end position="149"/>
    </location>
</feature>
<name>A0A1M6K3P7_9BACT</name>
<evidence type="ECO:0000313" key="10">
    <source>
        <dbReference type="EMBL" id="SHJ53535.1"/>
    </source>
</evidence>
<dbReference type="EMBL" id="FQZU01000008">
    <property type="protein sequence ID" value="SHJ53535.1"/>
    <property type="molecule type" value="Genomic_DNA"/>
</dbReference>
<comment type="similarity">
    <text evidence="2">Belongs to the peptidase S54 family.</text>
</comment>
<dbReference type="InterPro" id="IPR035952">
    <property type="entry name" value="Rhomboid-like_sf"/>
</dbReference>
<evidence type="ECO:0008006" key="12">
    <source>
        <dbReference type="Google" id="ProtNLM"/>
    </source>
</evidence>
<dbReference type="SUPFAM" id="SSF144091">
    <property type="entry name" value="Rhomboid-like"/>
    <property type="match status" value="1"/>
</dbReference>
<proteinExistence type="inferred from homology"/>
<evidence type="ECO:0000259" key="8">
    <source>
        <dbReference type="Pfam" id="PF01556"/>
    </source>
</evidence>
<sequence length="327" mass="36409">MFPIRDTIPSNTVPVVNNLIIAVNVLVFLMQLSYGEASSQFLFHFGLIPARLTVEQYSVHFTLSQKAFWLISYMFLHGGFMHILGNMWMLYIFGDNVEDRLGHFRYLVFYLACGVLAAMVHIVSDPYSKLPTVGASGAIAGVMGAYFLLHPRAKVLTLIPIIIIPLFFEIPAFFFLGVWFFMQFVNAAGSASEGVAWWAHVGGFIFGMLLVPLFSTVPQIGADRAVRSVTQRKRSPRLQVLHPESAPSSADLHGVLYITPSESFLGAKKLVNIPWGYEKRLFTVVVPPGMNPGAKLRLKGLGKARADGTRGDLYLEIALNRRSQERQ</sequence>
<dbReference type="RefSeq" id="WP_073475134.1">
    <property type="nucleotide sequence ID" value="NZ_FQZU01000008.1"/>
</dbReference>